<dbReference type="PROSITE" id="PS50011">
    <property type="entry name" value="PROTEIN_KINASE_DOM"/>
    <property type="match status" value="1"/>
</dbReference>
<evidence type="ECO:0000256" key="3">
    <source>
        <dbReference type="ARBA" id="ARBA00022741"/>
    </source>
</evidence>
<dbReference type="InterPro" id="IPR000719">
    <property type="entry name" value="Prot_kinase_dom"/>
</dbReference>
<dbReference type="InterPro" id="IPR011009">
    <property type="entry name" value="Kinase-like_dom_sf"/>
</dbReference>
<accession>A0A814JNY8</accession>
<dbReference type="Gene3D" id="1.10.510.10">
    <property type="entry name" value="Transferase(Phosphotransferase) domain 1"/>
    <property type="match status" value="1"/>
</dbReference>
<dbReference type="GO" id="GO:0004674">
    <property type="term" value="F:protein serine/threonine kinase activity"/>
    <property type="evidence" value="ECO:0007669"/>
    <property type="project" value="UniProtKB-KW"/>
</dbReference>
<dbReference type="FunFam" id="1.10.510.10:FF:000624">
    <property type="entry name" value="Mitogen-activated protein kinase"/>
    <property type="match status" value="1"/>
</dbReference>
<comment type="caution">
    <text evidence="8">The sequence shown here is derived from an EMBL/GenBank/DDBJ whole genome shotgun (WGS) entry which is preliminary data.</text>
</comment>
<evidence type="ECO:0000256" key="5">
    <source>
        <dbReference type="ARBA" id="ARBA00022840"/>
    </source>
</evidence>
<evidence type="ECO:0000256" key="4">
    <source>
        <dbReference type="ARBA" id="ARBA00022777"/>
    </source>
</evidence>
<keyword evidence="3 6" id="KW-0547">Nucleotide-binding</keyword>
<dbReference type="InterPro" id="IPR050117">
    <property type="entry name" value="MAPK"/>
</dbReference>
<keyword evidence="11" id="KW-1185">Reference proteome</keyword>
<gene>
    <name evidence="9" type="ORF">JXQ802_LOCUS23500</name>
    <name evidence="8" type="ORF">PYM288_LOCUS16498</name>
</gene>
<feature type="domain" description="Protein kinase" evidence="7">
    <location>
        <begin position="1"/>
        <end position="249"/>
    </location>
</feature>
<dbReference type="EMBL" id="CAJNOH010000431">
    <property type="protein sequence ID" value="CAF1038163.1"/>
    <property type="molecule type" value="Genomic_DNA"/>
</dbReference>
<proteinExistence type="predicted"/>
<feature type="binding site" evidence="6">
    <location>
        <position position="33"/>
    </location>
    <ligand>
        <name>ATP</name>
        <dbReference type="ChEBI" id="CHEBI:30616"/>
    </ligand>
</feature>
<evidence type="ECO:0000313" key="11">
    <source>
        <dbReference type="Proteomes" id="UP000663870"/>
    </source>
</evidence>
<dbReference type="PROSITE" id="PS00107">
    <property type="entry name" value="PROTEIN_KINASE_ATP"/>
    <property type="match status" value="1"/>
</dbReference>
<dbReference type="EMBL" id="CAJNOL010000740">
    <property type="protein sequence ID" value="CAF1183873.1"/>
    <property type="molecule type" value="Genomic_DNA"/>
</dbReference>
<protein>
    <recommendedName>
        <fullName evidence="7">Protein kinase domain-containing protein</fullName>
    </recommendedName>
</protein>
<organism evidence="8 10">
    <name type="scientific">Rotaria sordida</name>
    <dbReference type="NCBI Taxonomy" id="392033"/>
    <lineage>
        <taxon>Eukaryota</taxon>
        <taxon>Metazoa</taxon>
        <taxon>Spiralia</taxon>
        <taxon>Gnathifera</taxon>
        <taxon>Rotifera</taxon>
        <taxon>Eurotatoria</taxon>
        <taxon>Bdelloidea</taxon>
        <taxon>Philodinida</taxon>
        <taxon>Philodinidae</taxon>
        <taxon>Rotaria</taxon>
    </lineage>
</organism>
<evidence type="ECO:0000313" key="9">
    <source>
        <dbReference type="EMBL" id="CAF1183873.1"/>
    </source>
</evidence>
<keyword evidence="4" id="KW-0418">Kinase</keyword>
<dbReference type="Gene3D" id="3.30.200.20">
    <property type="entry name" value="Phosphorylase Kinase, domain 1"/>
    <property type="match status" value="1"/>
</dbReference>
<reference evidence="8" key="1">
    <citation type="submission" date="2021-02" db="EMBL/GenBank/DDBJ databases">
        <authorList>
            <person name="Nowell W R."/>
        </authorList>
    </citation>
    <scope>NUCLEOTIDE SEQUENCE</scope>
</reference>
<dbReference type="Proteomes" id="UP000663854">
    <property type="component" value="Unassembled WGS sequence"/>
</dbReference>
<dbReference type="SUPFAM" id="SSF56112">
    <property type="entry name" value="Protein kinase-like (PK-like)"/>
    <property type="match status" value="1"/>
</dbReference>
<dbReference type="InterPro" id="IPR017441">
    <property type="entry name" value="Protein_kinase_ATP_BS"/>
</dbReference>
<evidence type="ECO:0000256" key="2">
    <source>
        <dbReference type="ARBA" id="ARBA00022679"/>
    </source>
</evidence>
<dbReference type="AlphaFoldDB" id="A0A814JNY8"/>
<dbReference type="PANTHER" id="PTHR24055">
    <property type="entry name" value="MITOGEN-ACTIVATED PROTEIN KINASE"/>
    <property type="match status" value="1"/>
</dbReference>
<evidence type="ECO:0000256" key="6">
    <source>
        <dbReference type="PROSITE-ProRule" id="PRU10141"/>
    </source>
</evidence>
<keyword evidence="2" id="KW-0808">Transferase</keyword>
<dbReference type="PROSITE" id="PS00108">
    <property type="entry name" value="PROTEIN_KINASE_ST"/>
    <property type="match status" value="1"/>
</dbReference>
<dbReference type="GO" id="GO:0005524">
    <property type="term" value="F:ATP binding"/>
    <property type="evidence" value="ECO:0007669"/>
    <property type="project" value="UniProtKB-UniRule"/>
</dbReference>
<dbReference type="InterPro" id="IPR008271">
    <property type="entry name" value="Ser/Thr_kinase_AS"/>
</dbReference>
<keyword evidence="1" id="KW-0723">Serine/threonine-protein kinase</keyword>
<keyword evidence="5 6" id="KW-0067">ATP-binding</keyword>
<evidence type="ECO:0000313" key="10">
    <source>
        <dbReference type="Proteomes" id="UP000663854"/>
    </source>
</evidence>
<dbReference type="Proteomes" id="UP000663870">
    <property type="component" value="Unassembled WGS sequence"/>
</dbReference>
<sequence>MTKYRILNKLGEGSYGQVFKCENIADGSNWAFKKLDDSYNSTDEIQRIREIQIYQIDRKSPLSNNIITKCIYSILIALEYIHRHGFIHRDVKPENILVKGEHIKLADFGMCRSIPDGRPFTDYVATRWYRAPECILTKGYYGQPVDIWSTGCVMFEIMTLKPLFVGSNDLDQINKIHTVLGTPTRELLKKFEPHRNPSINFNFPFQQGVGFVQQLTIYSLDAADLLIQMLIYNDENRISASNALVHPYFDHIRENFSKNSEIYRICDEKNIQTDKEYISHINDIPIIETDHNYFVSELLSTIKEESSLSYSLQSNKELLSNQLLCNAPIYFNLIEQLLISTHTIGTFQYMNFININSIFNQLWQISQLAQTNMKKIQINLELILIHMKTNLKIIVKAPTWKLKIQLLTEVLHYLKTSGQNCLTFTKELNDKCYRIKKQINQIISTMNSSLSVENGKVNQFILGNFIQALSSFILNILIKIVQIIIFDDGNLFLITEKSSETNLSKKLQTNIQCVYSTDQIEEIVQLLLMFENQTDKIISLVSIIELHLTLILNNQIDRLIEQIQIIDSNSATISEQKFLIELIKLQLHHIYDESSALFIMFCIYIDVSDKFILDKFHNIQFIELYHKQKVEYNNLIDTYSTKTNNFQIQLAQSMQEEKTKYMIVYEKLRNEFNQFLKDFDHVV</sequence>
<evidence type="ECO:0000256" key="1">
    <source>
        <dbReference type="ARBA" id="ARBA00022527"/>
    </source>
</evidence>
<evidence type="ECO:0000313" key="8">
    <source>
        <dbReference type="EMBL" id="CAF1038163.1"/>
    </source>
</evidence>
<dbReference type="Pfam" id="PF00069">
    <property type="entry name" value="Pkinase"/>
    <property type="match status" value="1"/>
</dbReference>
<dbReference type="SMART" id="SM00220">
    <property type="entry name" value="S_TKc"/>
    <property type="match status" value="1"/>
</dbReference>
<name>A0A814JNY8_9BILA</name>
<evidence type="ECO:0000259" key="7">
    <source>
        <dbReference type="PROSITE" id="PS50011"/>
    </source>
</evidence>